<evidence type="ECO:0000313" key="1">
    <source>
        <dbReference type="EMBL" id="CBJ88391.1"/>
    </source>
</evidence>
<dbReference type="HOGENOM" id="CLU_3241630_0_0_6"/>
<evidence type="ECO:0000313" key="2">
    <source>
        <dbReference type="EMBL" id="CBJ89867.1"/>
    </source>
</evidence>
<sequence>MQLCNTRDEGRPLGVGVQAQAPNPPLLLRLRDVVVSEMGKGRA</sequence>
<dbReference type="EMBL" id="FN667742">
    <property type="protein sequence ID" value="CBJ89867.1"/>
    <property type="molecule type" value="Genomic_DNA"/>
</dbReference>
<dbReference type="Proteomes" id="UP000008075">
    <property type="component" value="Chromosome"/>
</dbReference>
<dbReference type="KEGG" id="xne:XNC1_0309"/>
<name>D3VD01_XENNA</name>
<protein>
    <submittedName>
        <fullName evidence="2">Uncharacterized protein</fullName>
    </submittedName>
</protein>
<accession>D3VD01</accession>
<organism evidence="2 3">
    <name type="scientific">Xenorhabdus nematophila (strain ATCC 19061 / DSM 3370 / CCUG 14189 / LMG 1036 / NCIMB 9965 / AN6)</name>
    <dbReference type="NCBI Taxonomy" id="406817"/>
    <lineage>
        <taxon>Bacteria</taxon>
        <taxon>Pseudomonadati</taxon>
        <taxon>Pseudomonadota</taxon>
        <taxon>Gammaproteobacteria</taxon>
        <taxon>Enterobacterales</taxon>
        <taxon>Morganellaceae</taxon>
        <taxon>Xenorhabdus</taxon>
    </lineage>
</organism>
<dbReference type="STRING" id="406817.XNC1_0309"/>
<proteinExistence type="predicted"/>
<evidence type="ECO:0000313" key="3">
    <source>
        <dbReference type="Proteomes" id="UP000008075"/>
    </source>
</evidence>
<keyword evidence="3" id="KW-1185">Reference proteome</keyword>
<gene>
    <name evidence="1" type="ordered locus">XNC1_0309</name>
    <name evidence="2" type="ordered locus">XNC1_1807</name>
</gene>
<dbReference type="AlphaFoldDB" id="D3VD01"/>
<dbReference type="EMBL" id="FN667742">
    <property type="protein sequence ID" value="CBJ88391.1"/>
    <property type="molecule type" value="Genomic_DNA"/>
</dbReference>
<dbReference type="KEGG" id="xne:XNC1_1807"/>
<reference evidence="2 3" key="1">
    <citation type="journal article" date="2011" name="PLoS ONE">
        <title>The entomopathogenic bacterial endosymbionts xenorhabdus and photorhabdus: convergent lifestyles from divergent genomes.</title>
        <authorList>
            <person name="Chaston J.M."/>
            <person name="Suen G."/>
            <person name="Tucker S.L."/>
            <person name="Andersen A.W."/>
            <person name="Bhasin A."/>
            <person name="Bode E."/>
            <person name="Bode H.B."/>
            <person name="Brachmann A.O."/>
            <person name="Cowles C.E."/>
            <person name="Cowles K.N."/>
            <person name="Darby C."/>
            <person name="de Leon L."/>
            <person name="Drace K."/>
            <person name="Du Z."/>
            <person name="Givaudan A."/>
            <person name="Herbert Tran E.E."/>
            <person name="Jewell K.A."/>
            <person name="Knack J.J."/>
            <person name="Krasomil-Osterfeld K.C."/>
            <person name="Kukor R."/>
            <person name="Lanois A."/>
            <person name="Latreille P."/>
            <person name="Leimgruber N.K."/>
            <person name="Lipke C.M."/>
            <person name="Liu R."/>
            <person name="Lu X."/>
            <person name="Martens E.C."/>
            <person name="Marri P.R."/>
            <person name="Medigue C."/>
            <person name="Menard M.L."/>
            <person name="Miller N.M."/>
            <person name="Morales-Soto N."/>
            <person name="Norton S."/>
            <person name="Ogier J.C."/>
            <person name="Orchard S.S."/>
            <person name="Park D."/>
            <person name="Park Y."/>
            <person name="Qurollo B.A."/>
            <person name="Sugar D.R."/>
            <person name="Richards G.R."/>
            <person name="Rouy Z."/>
            <person name="Slominski B."/>
            <person name="Slominski K."/>
            <person name="Snyder H."/>
            <person name="Tjaden B.C."/>
            <person name="van der Hoeven R."/>
            <person name="Welch R.D."/>
            <person name="Wheeler C."/>
            <person name="Xiang B."/>
            <person name="Barbazuk B."/>
            <person name="Gaudriault S."/>
            <person name="Goodner B."/>
            <person name="Slater S.C."/>
            <person name="Forst S."/>
            <person name="Goldman B.S."/>
            <person name="Goodrich-Blair H."/>
        </authorList>
    </citation>
    <scope>NUCLEOTIDE SEQUENCE [LARGE SCALE GENOMIC DNA]</scope>
    <source>
        <strain evidence="2">ATCC 19061</strain>
        <strain evidence="3">ATCC 19061 / DSM 3370 / CCUG 14189 / LMG 1036 / NCIMB 9965 / AN6</strain>
    </source>
</reference>